<sequence>MIPIRSEQLRVAVLSHLIHLLEAGEVETLLEAGLSPDILDTLRAASVRDLHAIAGMPQFDVSVRFDPAMLEAAYRRHEAMTEARELLEYHVRHGAHPQLLVHLFRMTMEQVREQRALLCPGSLARGRPSLPRAEVREAVQRAWPQIRSNFPPQQQYVELHRAFPTMSIATLWYVVHEFDDCEAG</sequence>
<dbReference type="Proteomes" id="UP000615989">
    <property type="component" value="Unassembled WGS sequence"/>
</dbReference>
<organism evidence="1 2">
    <name type="scientific">Aromatoleum anaerobium</name>
    <dbReference type="NCBI Taxonomy" id="182180"/>
    <lineage>
        <taxon>Bacteria</taxon>
        <taxon>Pseudomonadati</taxon>
        <taxon>Pseudomonadota</taxon>
        <taxon>Betaproteobacteria</taxon>
        <taxon>Rhodocyclales</taxon>
        <taxon>Rhodocyclaceae</taxon>
        <taxon>Aromatoleum</taxon>
    </lineage>
</organism>
<evidence type="ECO:0000313" key="2">
    <source>
        <dbReference type="Proteomes" id="UP000615989"/>
    </source>
</evidence>
<reference evidence="1" key="1">
    <citation type="submission" date="2019-12" db="EMBL/GenBank/DDBJ databases">
        <title>Comparative genomics gives insights into the taxonomy of the Azoarcus-Aromatoleum group and reveals separate origins of nif in the plant-associated Azoarcus and non-plant-associated Aromatoleum sub-groups.</title>
        <authorList>
            <person name="Lafos M."/>
            <person name="Maluk M."/>
            <person name="Batista M."/>
            <person name="Junghare M."/>
            <person name="Carmona M."/>
            <person name="Faoro H."/>
            <person name="Cruz L.M."/>
            <person name="Battistoni F."/>
            <person name="De Souza E."/>
            <person name="Pedrosa F."/>
            <person name="Chen W.-M."/>
            <person name="Poole P.S."/>
            <person name="Dixon R.A."/>
            <person name="James E.K."/>
        </authorList>
    </citation>
    <scope>NUCLEOTIDE SEQUENCE</scope>
    <source>
        <strain evidence="1">LuFRes1</strain>
    </source>
</reference>
<evidence type="ECO:0000313" key="1">
    <source>
        <dbReference type="EMBL" id="NMG26886.1"/>
    </source>
</evidence>
<gene>
    <name evidence="1" type="ORF">GO606_19715</name>
</gene>
<name>A0ABX1PR61_9RHOO</name>
<dbReference type="RefSeq" id="WP_011236056.1">
    <property type="nucleotide sequence ID" value="NZ_WTVG02000040.1"/>
</dbReference>
<keyword evidence="2" id="KW-1185">Reference proteome</keyword>
<dbReference type="EMBL" id="WTVG01000103">
    <property type="protein sequence ID" value="NMG26886.1"/>
    <property type="molecule type" value="Genomic_DNA"/>
</dbReference>
<dbReference type="InterPro" id="IPR021364">
    <property type="entry name" value="DUF2857"/>
</dbReference>
<accession>A0ABX1PR61</accession>
<protein>
    <submittedName>
        <fullName evidence="1">DUF2857 family protein</fullName>
    </submittedName>
</protein>
<comment type="caution">
    <text evidence="1">The sequence shown here is derived from an EMBL/GenBank/DDBJ whole genome shotgun (WGS) entry which is preliminary data.</text>
</comment>
<dbReference type="Pfam" id="PF11198">
    <property type="entry name" value="DUF2857"/>
    <property type="match status" value="1"/>
</dbReference>
<proteinExistence type="predicted"/>